<feature type="domain" description="Phospholipase A2-like central" evidence="9">
    <location>
        <begin position="32"/>
        <end position="155"/>
    </location>
</feature>
<dbReference type="InterPro" id="IPR033112">
    <property type="entry name" value="PLA2_Asp_AS"/>
</dbReference>
<keyword evidence="3 6" id="KW-1015">Disulfide bond</keyword>
<dbReference type="Pfam" id="PF00068">
    <property type="entry name" value="Phospholip_A2_1"/>
    <property type="match status" value="1"/>
</dbReference>
<dbReference type="SMART" id="SM00085">
    <property type="entry name" value="PA2c"/>
    <property type="match status" value="1"/>
</dbReference>
<evidence type="ECO:0000256" key="6">
    <source>
        <dbReference type="PIRSR" id="PIRSR601211-3"/>
    </source>
</evidence>
<name>A0A7N8YET9_9TELE</name>
<dbReference type="GO" id="GO:0005509">
    <property type="term" value="F:calcium ion binding"/>
    <property type="evidence" value="ECO:0007669"/>
    <property type="project" value="InterPro"/>
</dbReference>
<dbReference type="PANTHER" id="PTHR11716">
    <property type="entry name" value="PHOSPHOLIPASE A2 FAMILY MEMBER"/>
    <property type="match status" value="1"/>
</dbReference>
<feature type="binding site" evidence="5">
    <location>
        <position position="60"/>
    </location>
    <ligand>
        <name>Ca(2+)</name>
        <dbReference type="ChEBI" id="CHEBI:29108"/>
    </ligand>
</feature>
<dbReference type="GO" id="GO:0005576">
    <property type="term" value="C:extracellular region"/>
    <property type="evidence" value="ECO:0007669"/>
    <property type="project" value="UniProtKB-SubCell"/>
</dbReference>
<keyword evidence="8" id="KW-0443">Lipid metabolism</keyword>
<dbReference type="GO" id="GO:0047498">
    <property type="term" value="F:calcium-dependent phospholipase A2 activity"/>
    <property type="evidence" value="ECO:0007669"/>
    <property type="project" value="TreeGrafter"/>
</dbReference>
<sequence>MPPSSNAKSWEPWSSIKLFTQLCASSSLLPKALWQFGQMIQCVQPGVSPLDYNDYGCWCGVGGRGTPRDEVDMCCKVHDKCYETSRKTPGCTAIVDLPYVLVYDSTCSNQQVACSATNNKCQAAVCECDRVAAHCFAQATYNPENKNLDPKVHCAS</sequence>
<dbReference type="SUPFAM" id="SSF48619">
    <property type="entry name" value="Phospholipase A2, PLA2"/>
    <property type="match status" value="1"/>
</dbReference>
<keyword evidence="2 8" id="KW-0964">Secreted</keyword>
<feature type="disulfide bond" evidence="6">
    <location>
        <begin position="59"/>
        <end position="75"/>
    </location>
</feature>
<evidence type="ECO:0000256" key="7">
    <source>
        <dbReference type="RuleBase" id="RU003654"/>
    </source>
</evidence>
<protein>
    <recommendedName>
        <fullName evidence="8">Phospholipase A2</fullName>
        <ecNumber evidence="8">3.1.1.4</ecNumber>
    </recommendedName>
</protein>
<dbReference type="InterPro" id="IPR033113">
    <property type="entry name" value="PLA2_histidine"/>
</dbReference>
<dbReference type="PANTHER" id="PTHR11716:SF94">
    <property type="entry name" value="PHOSPHOLIPASE A2"/>
    <property type="match status" value="1"/>
</dbReference>
<dbReference type="InterPro" id="IPR001211">
    <property type="entry name" value="PLA2"/>
</dbReference>
<evidence type="ECO:0000313" key="11">
    <source>
        <dbReference type="Proteomes" id="UP000261640"/>
    </source>
</evidence>
<evidence type="ECO:0000256" key="5">
    <source>
        <dbReference type="PIRSR" id="PIRSR601211-2"/>
    </source>
</evidence>
<dbReference type="PROSITE" id="PS00118">
    <property type="entry name" value="PA2_HIS"/>
    <property type="match status" value="1"/>
</dbReference>
<dbReference type="Gene3D" id="1.20.90.10">
    <property type="entry name" value="Phospholipase A2 domain"/>
    <property type="match status" value="1"/>
</dbReference>
<feature type="disulfide bond" evidence="6">
    <location>
        <begin position="81"/>
        <end position="128"/>
    </location>
</feature>
<dbReference type="GO" id="GO:0050482">
    <property type="term" value="P:arachidonate secretion"/>
    <property type="evidence" value="ECO:0007669"/>
    <property type="project" value="InterPro"/>
</dbReference>
<dbReference type="GO" id="GO:0005543">
    <property type="term" value="F:phospholipid binding"/>
    <property type="evidence" value="ECO:0007669"/>
    <property type="project" value="TreeGrafter"/>
</dbReference>
<dbReference type="GeneTree" id="ENSGT00940000154885"/>
<dbReference type="InterPro" id="IPR016090">
    <property type="entry name" value="PLA2-like_dom"/>
</dbReference>
<dbReference type="PRINTS" id="PR00389">
    <property type="entry name" value="PHPHLIPASEA2"/>
</dbReference>
<evidence type="ECO:0000256" key="3">
    <source>
        <dbReference type="ARBA" id="ARBA00023157"/>
    </source>
</evidence>
<feature type="binding site" evidence="5">
    <location>
        <position position="79"/>
    </location>
    <ligand>
        <name>Ca(2+)</name>
        <dbReference type="ChEBI" id="CHEBI:29108"/>
    </ligand>
</feature>
<keyword evidence="8" id="KW-0378">Hydrolase</keyword>
<organism evidence="10 11">
    <name type="scientific">Mastacembelus armatus</name>
    <name type="common">zig-zag eel</name>
    <dbReference type="NCBI Taxonomy" id="205130"/>
    <lineage>
        <taxon>Eukaryota</taxon>
        <taxon>Metazoa</taxon>
        <taxon>Chordata</taxon>
        <taxon>Craniata</taxon>
        <taxon>Vertebrata</taxon>
        <taxon>Euteleostomi</taxon>
        <taxon>Actinopterygii</taxon>
        <taxon>Neopterygii</taxon>
        <taxon>Teleostei</taxon>
        <taxon>Neoteleostei</taxon>
        <taxon>Acanthomorphata</taxon>
        <taxon>Anabantaria</taxon>
        <taxon>Synbranchiformes</taxon>
        <taxon>Mastacembelidae</taxon>
        <taxon>Mastacembelus</taxon>
    </lineage>
</organism>
<dbReference type="FunFam" id="1.20.90.10:FF:000007">
    <property type="entry name" value="Acidic phospholipase A2"/>
    <property type="match status" value="1"/>
</dbReference>
<evidence type="ECO:0000256" key="8">
    <source>
        <dbReference type="RuleBase" id="RU361236"/>
    </source>
</evidence>
<reference evidence="10" key="2">
    <citation type="submission" date="2025-09" db="UniProtKB">
        <authorList>
            <consortium name="Ensembl"/>
        </authorList>
    </citation>
    <scope>IDENTIFICATION</scope>
</reference>
<evidence type="ECO:0000259" key="9">
    <source>
        <dbReference type="SMART" id="SM00085"/>
    </source>
</evidence>
<evidence type="ECO:0000256" key="2">
    <source>
        <dbReference type="ARBA" id="ARBA00022525"/>
    </source>
</evidence>
<feature type="disulfide bond" evidence="6">
    <location>
        <begin position="74"/>
        <end position="135"/>
    </location>
</feature>
<comment type="catalytic activity">
    <reaction evidence="8">
        <text>a 1,2-diacyl-sn-glycero-3-phosphocholine + H2O = a 1-acyl-sn-glycero-3-phosphocholine + a fatty acid + H(+)</text>
        <dbReference type="Rhea" id="RHEA:15801"/>
        <dbReference type="ChEBI" id="CHEBI:15377"/>
        <dbReference type="ChEBI" id="CHEBI:15378"/>
        <dbReference type="ChEBI" id="CHEBI:28868"/>
        <dbReference type="ChEBI" id="CHEBI:57643"/>
        <dbReference type="ChEBI" id="CHEBI:58168"/>
        <dbReference type="EC" id="3.1.1.4"/>
    </reaction>
</comment>
<comment type="similarity">
    <text evidence="7">Belongs to the phospholipase A2 family.</text>
</comment>
<dbReference type="EC" id="3.1.1.4" evidence="8"/>
<dbReference type="PROSITE" id="PS00119">
    <property type="entry name" value="PA2_ASP"/>
    <property type="match status" value="1"/>
</dbReference>
<feature type="disulfide bond" evidence="6">
    <location>
        <begin position="114"/>
        <end position="126"/>
    </location>
</feature>
<feature type="active site" evidence="4">
    <location>
        <position position="78"/>
    </location>
</feature>
<feature type="binding site" evidence="5">
    <location>
        <position position="62"/>
    </location>
    <ligand>
        <name>Ca(2+)</name>
        <dbReference type="ChEBI" id="CHEBI:29108"/>
    </ligand>
</feature>
<comment type="subcellular location">
    <subcellularLocation>
        <location evidence="1 8">Secreted</location>
    </subcellularLocation>
</comment>
<dbReference type="Ensembl" id="ENSMAMT00000041015.1">
    <property type="protein sequence ID" value="ENSMAMP00000064552.1"/>
    <property type="gene ID" value="ENSMAMG00000002363.2"/>
</dbReference>
<dbReference type="AlphaFoldDB" id="A0A7N8YET9"/>
<dbReference type="Proteomes" id="UP000261640">
    <property type="component" value="Unplaced"/>
</dbReference>
<dbReference type="GO" id="GO:0016042">
    <property type="term" value="P:lipid catabolic process"/>
    <property type="evidence" value="ECO:0007669"/>
    <property type="project" value="InterPro"/>
</dbReference>
<keyword evidence="5 8" id="KW-0106">Calcium</keyword>
<dbReference type="GO" id="GO:0006644">
    <property type="term" value="P:phospholipid metabolic process"/>
    <property type="evidence" value="ECO:0007669"/>
    <property type="project" value="InterPro"/>
</dbReference>
<proteinExistence type="inferred from homology"/>
<dbReference type="InParanoid" id="A0A7N8YET9"/>
<feature type="active site" evidence="4">
    <location>
        <position position="129"/>
    </location>
</feature>
<evidence type="ECO:0000256" key="1">
    <source>
        <dbReference type="ARBA" id="ARBA00004613"/>
    </source>
</evidence>
<dbReference type="CDD" id="cd00125">
    <property type="entry name" value="PLA2c"/>
    <property type="match status" value="1"/>
</dbReference>
<comment type="cofactor">
    <cofactor evidence="5">
        <name>Ca(2+)</name>
        <dbReference type="ChEBI" id="CHEBI:29108"/>
    </cofactor>
    <text evidence="5">Binds 1 Ca(2+) ion per subunit.</text>
</comment>
<keyword evidence="11" id="KW-1185">Reference proteome</keyword>
<accession>A0A7N8YET9</accession>
<evidence type="ECO:0000256" key="4">
    <source>
        <dbReference type="PIRSR" id="PIRSR601211-1"/>
    </source>
</evidence>
<dbReference type="InterPro" id="IPR036444">
    <property type="entry name" value="PLipase_A2_dom_sf"/>
</dbReference>
<keyword evidence="5" id="KW-0479">Metal-binding</keyword>
<reference evidence="10" key="1">
    <citation type="submission" date="2025-08" db="UniProtKB">
        <authorList>
            <consortium name="Ensembl"/>
        </authorList>
    </citation>
    <scope>IDENTIFICATION</scope>
</reference>
<evidence type="ECO:0000313" key="10">
    <source>
        <dbReference type="Ensembl" id="ENSMAMP00000064552.1"/>
    </source>
</evidence>
<feature type="disulfide bond" evidence="6">
    <location>
        <begin position="91"/>
        <end position="121"/>
    </location>
</feature>